<feature type="compositionally biased region" description="Low complexity" evidence="2">
    <location>
        <begin position="29"/>
        <end position="40"/>
    </location>
</feature>
<feature type="compositionally biased region" description="Polar residues" evidence="2">
    <location>
        <begin position="116"/>
        <end position="130"/>
    </location>
</feature>
<feature type="region of interest" description="Disordered" evidence="2">
    <location>
        <begin position="438"/>
        <end position="467"/>
    </location>
</feature>
<dbReference type="EMBL" id="JARTCD010000005">
    <property type="protein sequence ID" value="KAJ8662431.1"/>
    <property type="molecule type" value="Genomic_DNA"/>
</dbReference>
<keyword evidence="4" id="KW-1185">Reference proteome</keyword>
<feature type="region of interest" description="Disordered" evidence="2">
    <location>
        <begin position="75"/>
        <end position="155"/>
    </location>
</feature>
<feature type="coiled-coil region" evidence="1">
    <location>
        <begin position="217"/>
        <end position="244"/>
    </location>
</feature>
<evidence type="ECO:0000256" key="2">
    <source>
        <dbReference type="SAM" id="MobiDB-lite"/>
    </source>
</evidence>
<dbReference type="AlphaFoldDB" id="A0AAD7VC82"/>
<keyword evidence="1" id="KW-0175">Coiled coil</keyword>
<feature type="compositionally biased region" description="Polar residues" evidence="2">
    <location>
        <begin position="138"/>
        <end position="152"/>
    </location>
</feature>
<feature type="compositionally biased region" description="Polar residues" evidence="2">
    <location>
        <begin position="281"/>
        <end position="329"/>
    </location>
</feature>
<accession>A0AAD7VC82</accession>
<comment type="caution">
    <text evidence="3">The sequence shown here is derived from an EMBL/GenBank/DDBJ whole genome shotgun (WGS) entry which is preliminary data.</text>
</comment>
<evidence type="ECO:0000313" key="3">
    <source>
        <dbReference type="EMBL" id="KAJ8662431.1"/>
    </source>
</evidence>
<feature type="compositionally biased region" description="Polar residues" evidence="2">
    <location>
        <begin position="77"/>
        <end position="86"/>
    </location>
</feature>
<feature type="region of interest" description="Disordered" evidence="2">
    <location>
        <begin position="281"/>
        <end position="347"/>
    </location>
</feature>
<dbReference type="GeneID" id="83209543"/>
<reference evidence="3 4" key="1">
    <citation type="submission" date="2023-03" db="EMBL/GenBank/DDBJ databases">
        <title>Genome sequence of Lichtheimia ornata CBS 291.66.</title>
        <authorList>
            <person name="Mohabir J.T."/>
            <person name="Shea T.P."/>
            <person name="Kurbessoian T."/>
            <person name="Berby B."/>
            <person name="Fontaine J."/>
            <person name="Livny J."/>
            <person name="Gnirke A."/>
            <person name="Stajich J.E."/>
            <person name="Cuomo C.A."/>
        </authorList>
    </citation>
    <scope>NUCLEOTIDE SEQUENCE [LARGE SCALE GENOMIC DNA]</scope>
    <source>
        <strain evidence="3">CBS 291.66</strain>
    </source>
</reference>
<sequence length="467" mass="52518">MSDGFGIHVSPTPSPVKGIGEDNASVDSQRQQQQRQQQQQEANLWGNLTCAIKNTAQYASHEFDRFIDAIGFKQSDTETSNSTRQIQLDKTKKPTPAMEPRRAPSTMSTLDKYESAASSLIQSRTSSEISSRAPPAENTRSMPKTRSATPMDSTKRQRLLDLKSQLDYLLSHEDIEPSSDHHVRYTNGSRHRNHHSNTITTIPNATTITSTTQIPSHNDENERMDRLERSIERIQAQMHEMISAHHIQPRPPPNTYRLNNSSFTQPKLTTRQWSHDLQHVPSITPSTAKPTIESLPSPTSDVNSPIPHTQATSPNFNEQPSSTKVNAWATSPKPIARATSPKPIPRAVSPKVHKPYASPIPPHNINGAVKVLPSSTFVKSAYRKQSTIPDEKHINTMQKVVEQIPNYKLRRVDMIPSADGSLKPNPFWIEIYQPKRRYRSKRPLETTEPTTSNEDSSSSKRFRSSVQ</sequence>
<gene>
    <name evidence="3" type="ORF">O0I10_002125</name>
</gene>
<proteinExistence type="predicted"/>
<dbReference type="RefSeq" id="XP_058347344.1">
    <property type="nucleotide sequence ID" value="XM_058482213.1"/>
</dbReference>
<name>A0AAD7VC82_9FUNG</name>
<protein>
    <submittedName>
        <fullName evidence="3">Uncharacterized protein</fullName>
    </submittedName>
</protein>
<organism evidence="3 4">
    <name type="scientific">Lichtheimia ornata</name>
    <dbReference type="NCBI Taxonomy" id="688661"/>
    <lineage>
        <taxon>Eukaryota</taxon>
        <taxon>Fungi</taxon>
        <taxon>Fungi incertae sedis</taxon>
        <taxon>Mucoromycota</taxon>
        <taxon>Mucoromycotina</taxon>
        <taxon>Mucoromycetes</taxon>
        <taxon>Mucorales</taxon>
        <taxon>Lichtheimiaceae</taxon>
        <taxon>Lichtheimia</taxon>
    </lineage>
</organism>
<evidence type="ECO:0000256" key="1">
    <source>
        <dbReference type="SAM" id="Coils"/>
    </source>
</evidence>
<feature type="region of interest" description="Disordered" evidence="2">
    <location>
        <begin position="1"/>
        <end position="40"/>
    </location>
</feature>
<evidence type="ECO:0000313" key="4">
    <source>
        <dbReference type="Proteomes" id="UP001234581"/>
    </source>
</evidence>
<dbReference type="Proteomes" id="UP001234581">
    <property type="component" value="Unassembled WGS sequence"/>
</dbReference>